<dbReference type="AlphaFoldDB" id="A0AAD7VXY5"/>
<accession>A0AAD7VXY5</accession>
<organism evidence="2 3">
    <name type="scientific">Aldrovandia affinis</name>
    <dbReference type="NCBI Taxonomy" id="143900"/>
    <lineage>
        <taxon>Eukaryota</taxon>
        <taxon>Metazoa</taxon>
        <taxon>Chordata</taxon>
        <taxon>Craniata</taxon>
        <taxon>Vertebrata</taxon>
        <taxon>Euteleostomi</taxon>
        <taxon>Actinopterygii</taxon>
        <taxon>Neopterygii</taxon>
        <taxon>Teleostei</taxon>
        <taxon>Notacanthiformes</taxon>
        <taxon>Halosauridae</taxon>
        <taxon>Aldrovandia</taxon>
    </lineage>
</organism>
<sequence>MKWSTGWPGMAQAGLEEAVLDVRHREAGKLAWKLGSWLVEVMDELRRILDRDNCQYIDEVKGRWADFCQKVQFYGVLKKILKPPMGMDKACSGFTLKRKEMEERDETIQGPVRDEREEDADGRAQSGLERRAQKG</sequence>
<keyword evidence="3" id="KW-1185">Reference proteome</keyword>
<name>A0AAD7VXY5_9TELE</name>
<evidence type="ECO:0000313" key="3">
    <source>
        <dbReference type="Proteomes" id="UP001221898"/>
    </source>
</evidence>
<feature type="region of interest" description="Disordered" evidence="1">
    <location>
        <begin position="101"/>
        <end position="135"/>
    </location>
</feature>
<dbReference type="Proteomes" id="UP001221898">
    <property type="component" value="Unassembled WGS sequence"/>
</dbReference>
<reference evidence="2" key="1">
    <citation type="journal article" date="2023" name="Science">
        <title>Genome structures resolve the early diversification of teleost fishes.</title>
        <authorList>
            <person name="Parey E."/>
            <person name="Louis A."/>
            <person name="Montfort J."/>
            <person name="Bouchez O."/>
            <person name="Roques C."/>
            <person name="Iampietro C."/>
            <person name="Lluch J."/>
            <person name="Castinel A."/>
            <person name="Donnadieu C."/>
            <person name="Desvignes T."/>
            <person name="Floi Bucao C."/>
            <person name="Jouanno E."/>
            <person name="Wen M."/>
            <person name="Mejri S."/>
            <person name="Dirks R."/>
            <person name="Jansen H."/>
            <person name="Henkel C."/>
            <person name="Chen W.J."/>
            <person name="Zahm M."/>
            <person name="Cabau C."/>
            <person name="Klopp C."/>
            <person name="Thompson A.W."/>
            <person name="Robinson-Rechavi M."/>
            <person name="Braasch I."/>
            <person name="Lecointre G."/>
            <person name="Bobe J."/>
            <person name="Postlethwait J.H."/>
            <person name="Berthelot C."/>
            <person name="Roest Crollius H."/>
            <person name="Guiguen Y."/>
        </authorList>
    </citation>
    <scope>NUCLEOTIDE SEQUENCE</scope>
    <source>
        <strain evidence="2">NC1722</strain>
    </source>
</reference>
<protein>
    <submittedName>
        <fullName evidence="2">Uncharacterized protein</fullName>
    </submittedName>
</protein>
<gene>
    <name evidence="2" type="ORF">AAFF_G00410650</name>
</gene>
<dbReference type="EMBL" id="JAINUG010000823">
    <property type="protein sequence ID" value="KAJ8361936.1"/>
    <property type="molecule type" value="Genomic_DNA"/>
</dbReference>
<comment type="caution">
    <text evidence="2">The sequence shown here is derived from an EMBL/GenBank/DDBJ whole genome shotgun (WGS) entry which is preliminary data.</text>
</comment>
<proteinExistence type="predicted"/>
<evidence type="ECO:0000313" key="2">
    <source>
        <dbReference type="EMBL" id="KAJ8361936.1"/>
    </source>
</evidence>
<evidence type="ECO:0000256" key="1">
    <source>
        <dbReference type="SAM" id="MobiDB-lite"/>
    </source>
</evidence>